<feature type="transmembrane region" description="Helical" evidence="7">
    <location>
        <begin position="373"/>
        <end position="396"/>
    </location>
</feature>
<evidence type="ECO:0000313" key="9">
    <source>
        <dbReference type="RefSeq" id="XP_020084868.1"/>
    </source>
</evidence>
<feature type="transmembrane region" description="Helical" evidence="7">
    <location>
        <begin position="486"/>
        <end position="508"/>
    </location>
</feature>
<comment type="subcellular location">
    <subcellularLocation>
        <location evidence="1">Membrane</location>
        <topology evidence="1">Multi-pass membrane protein</topology>
    </subcellularLocation>
</comment>
<dbReference type="Proteomes" id="UP000515123">
    <property type="component" value="Linkage group 3"/>
</dbReference>
<dbReference type="GO" id="GO:0034755">
    <property type="term" value="P:iron ion transmembrane transport"/>
    <property type="evidence" value="ECO:0007669"/>
    <property type="project" value="TreeGrafter"/>
</dbReference>
<dbReference type="GeneID" id="109707756"/>
<protein>
    <submittedName>
        <fullName evidence="9">Protein ETHYLENE-INSENSITIVE 2-like isoform X1</fullName>
    </submittedName>
</protein>
<accession>A0A6P5EUA1</accession>
<dbReference type="PANTHER" id="PTHR11706">
    <property type="entry name" value="SOLUTE CARRIER PROTEIN FAMILY 11 MEMBER"/>
    <property type="match status" value="1"/>
</dbReference>
<comment type="similarity">
    <text evidence="2">Belongs to the NRAMP (TC 2.A.55) family.</text>
</comment>
<dbReference type="InterPro" id="IPR001046">
    <property type="entry name" value="NRAMP_fam"/>
</dbReference>
<feature type="transmembrane region" description="Helical" evidence="7">
    <location>
        <begin position="143"/>
        <end position="161"/>
    </location>
</feature>
<dbReference type="InterPro" id="IPR017187">
    <property type="entry name" value="EIN2"/>
</dbReference>
<proteinExistence type="inferred from homology"/>
<feature type="compositionally biased region" description="Polar residues" evidence="6">
    <location>
        <begin position="767"/>
        <end position="787"/>
    </location>
</feature>
<feature type="transmembrane region" description="Helical" evidence="7">
    <location>
        <begin position="246"/>
        <end position="264"/>
    </location>
</feature>
<evidence type="ECO:0000313" key="8">
    <source>
        <dbReference type="Proteomes" id="UP000515123"/>
    </source>
</evidence>
<feature type="transmembrane region" description="Helical" evidence="7">
    <location>
        <begin position="447"/>
        <end position="466"/>
    </location>
</feature>
<feature type="transmembrane region" description="Helical" evidence="7">
    <location>
        <begin position="328"/>
        <end position="345"/>
    </location>
</feature>
<evidence type="ECO:0000256" key="6">
    <source>
        <dbReference type="SAM" id="MobiDB-lite"/>
    </source>
</evidence>
<evidence type="ECO:0000256" key="4">
    <source>
        <dbReference type="ARBA" id="ARBA00022989"/>
    </source>
</evidence>
<keyword evidence="4 7" id="KW-1133">Transmembrane helix</keyword>
<name>A0A6P5EUA1_ANACO</name>
<feature type="transmembrane region" description="Helical" evidence="7">
    <location>
        <begin position="181"/>
        <end position="208"/>
    </location>
</feature>
<dbReference type="PANTHER" id="PTHR11706:SF75">
    <property type="entry name" value="ETHYLENE-INSENSITIVE PROTEIN 2"/>
    <property type="match status" value="1"/>
</dbReference>
<feature type="region of interest" description="Disordered" evidence="6">
    <location>
        <begin position="765"/>
        <end position="787"/>
    </location>
</feature>
<dbReference type="GO" id="GO:0009873">
    <property type="term" value="P:ethylene-activated signaling pathway"/>
    <property type="evidence" value="ECO:0007669"/>
    <property type="project" value="InterPro"/>
</dbReference>
<gene>
    <name evidence="9" type="primary">LOC109707756</name>
</gene>
<evidence type="ECO:0000256" key="7">
    <source>
        <dbReference type="SAM" id="Phobius"/>
    </source>
</evidence>
<dbReference type="GO" id="GO:0005384">
    <property type="term" value="F:manganese ion transmembrane transporter activity"/>
    <property type="evidence" value="ECO:0007669"/>
    <property type="project" value="TreeGrafter"/>
</dbReference>
<feature type="transmembrane region" description="Helical" evidence="7">
    <location>
        <begin position="520"/>
        <end position="541"/>
    </location>
</feature>
<dbReference type="GO" id="GO:0015086">
    <property type="term" value="F:cadmium ion transmembrane transporter activity"/>
    <property type="evidence" value="ECO:0007669"/>
    <property type="project" value="TreeGrafter"/>
</dbReference>
<reference evidence="9" key="2">
    <citation type="submission" date="2025-08" db="UniProtKB">
        <authorList>
            <consortium name="RefSeq"/>
        </authorList>
    </citation>
    <scope>IDENTIFICATION</scope>
    <source>
        <tissue evidence="9">Leaf</tissue>
    </source>
</reference>
<feature type="transmembrane region" description="Helical" evidence="7">
    <location>
        <begin position="220"/>
        <end position="240"/>
    </location>
</feature>
<dbReference type="PIRSF" id="PIRSF037378">
    <property type="entry name" value="EIN2"/>
    <property type="match status" value="1"/>
</dbReference>
<sequence length="1136" mass="126371">MSVLYTNKKRRVKKKKKMGFFFENALAPLSIPRASPPLLSTRKPTLRNKRNGVSEALIGDLHVCEINTLAFRSQISLGNWIFVRRKASGGELASFKLFKSEMSGVKLQVFTIFQAELFLSLEYLDLGKWVAAIEAGAMLGTHLMILSVFINFTSIIFQYLASRIVMVTGRNLGEICSEEYSRLTCVILGGVAELSMIVSDLITFLTVAHGFQRLYGLSQFDCVLLSAILPLLSPFTWTLLGSFKESIYITISGFTLLFYLRGMLVNQLDVSPVTYAKHSGLNMETICSVTALLGSNIMPHYFFIYSAILQQQSRSTNFCTGKDVHKKLFTIIPNFSIIFSVNYMLMRSAAAAFGNTGHFMPTFQEAFMLMDQIFTSPTASSTFGVVFFISSLVTSVNRNLGQQVVLHNLFRIDLPVSIHHLIVKALATIPALLFLRSIGSANIYPLLLFFQVIVAILLPPSILPLLRISSSKSLMGVFKSSMLLEILLWLALLVIVATNIIFIVALLLGDSCWFSELSGFLYVTVLLLALTSLGFTIYLAFEPLASTKIRPEMQILKWATQNDQFDLPKSNEEKFVDNKNALYHDQAFAEQRKAENSLEIESGGPVLLSNLDQVNTVTGSEFDVKEWRDEPFVGDFVNEIARQSDEFKAPSERNEELEVFVRDKKAEDTRDIFKPFSIPIISPFGVNQSSNNARIKGNISGVVESKSTAATGLSRSGRRNLAAILDEFWAHIFDLHGNLTEKAKIIRADLLLGLDIKVLSAGKEASQKNLDSGTPNIDKSSVTESTGPYNDSSLVVVNVPLGYTRNIPTSPAVAKLKKLIRLSFLNGRGDQSEEELSEKILSLDKLAHEQAKNQNIPVVKSGGFYSLESKLNENFLSEPISPIVDSQPFWATQPLEGIFSTTILARKGERPGEFKRAFTPKVTFPFREAEGLVLFSLRVCFGKLLNLDGSDWLFAQKGGYDEELIDSVAAAEGFQPGMDKAWKGTEDEVVNLWLSIPNCGDKCVWQSHLVVSFGIWCIHRILELLIVENRPEFWGKYTYVLNRLQGILDPAFLKPRMFLAPCHCLNRAEMNVSWTESTGANFVLQMLKDVESAISGRRGRAGTAAGDVAFPKGKENVASVVKRYKRRLSKKPSGAN</sequence>
<keyword evidence="8" id="KW-1185">Reference proteome</keyword>
<dbReference type="GO" id="GO:0005886">
    <property type="term" value="C:plasma membrane"/>
    <property type="evidence" value="ECO:0007669"/>
    <property type="project" value="TreeGrafter"/>
</dbReference>
<reference evidence="8" key="1">
    <citation type="journal article" date="2015" name="Nat. Genet.">
        <title>The pineapple genome and the evolution of CAM photosynthesis.</title>
        <authorList>
            <person name="Ming R."/>
            <person name="VanBuren R."/>
            <person name="Wai C.M."/>
            <person name="Tang H."/>
            <person name="Schatz M.C."/>
            <person name="Bowers J.E."/>
            <person name="Lyons E."/>
            <person name="Wang M.L."/>
            <person name="Chen J."/>
            <person name="Biggers E."/>
            <person name="Zhang J."/>
            <person name="Huang L."/>
            <person name="Zhang L."/>
            <person name="Miao W."/>
            <person name="Zhang J."/>
            <person name="Ye Z."/>
            <person name="Miao C."/>
            <person name="Lin Z."/>
            <person name="Wang H."/>
            <person name="Zhou H."/>
            <person name="Yim W.C."/>
            <person name="Priest H.D."/>
            <person name="Zheng C."/>
            <person name="Woodhouse M."/>
            <person name="Edger P.P."/>
            <person name="Guyot R."/>
            <person name="Guo H.B."/>
            <person name="Guo H."/>
            <person name="Zheng G."/>
            <person name="Singh R."/>
            <person name="Sharma A."/>
            <person name="Min X."/>
            <person name="Zheng Y."/>
            <person name="Lee H."/>
            <person name="Gurtowski J."/>
            <person name="Sedlazeck F.J."/>
            <person name="Harkess A."/>
            <person name="McKain M.R."/>
            <person name="Liao Z."/>
            <person name="Fang J."/>
            <person name="Liu J."/>
            <person name="Zhang X."/>
            <person name="Zhang Q."/>
            <person name="Hu W."/>
            <person name="Qin Y."/>
            <person name="Wang K."/>
            <person name="Chen L.Y."/>
            <person name="Shirley N."/>
            <person name="Lin Y.R."/>
            <person name="Liu L.Y."/>
            <person name="Hernandez A.G."/>
            <person name="Wright C.L."/>
            <person name="Bulone V."/>
            <person name="Tuskan G.A."/>
            <person name="Heath K."/>
            <person name="Zee F."/>
            <person name="Moore P.H."/>
            <person name="Sunkar R."/>
            <person name="Leebens-Mack J.H."/>
            <person name="Mockler T."/>
            <person name="Bennetzen J.L."/>
            <person name="Freeling M."/>
            <person name="Sankoff D."/>
            <person name="Paterson A.H."/>
            <person name="Zhu X."/>
            <person name="Yang X."/>
            <person name="Smith J.A."/>
            <person name="Cushman J.C."/>
            <person name="Paull R.E."/>
            <person name="Yu Q."/>
        </authorList>
    </citation>
    <scope>NUCLEOTIDE SEQUENCE [LARGE SCALE GENOMIC DNA]</scope>
    <source>
        <strain evidence="8">cv. F153</strain>
    </source>
</reference>
<dbReference type="RefSeq" id="XP_020084868.1">
    <property type="nucleotide sequence ID" value="XM_020229279.1"/>
</dbReference>
<feature type="transmembrane region" description="Helical" evidence="7">
    <location>
        <begin position="285"/>
        <end position="308"/>
    </location>
</feature>
<dbReference type="OrthoDB" id="770043at2759"/>
<evidence type="ECO:0000256" key="2">
    <source>
        <dbReference type="ARBA" id="ARBA00009965"/>
    </source>
</evidence>
<dbReference type="AlphaFoldDB" id="A0A6P5EUA1"/>
<evidence type="ECO:0000256" key="1">
    <source>
        <dbReference type="ARBA" id="ARBA00004141"/>
    </source>
</evidence>
<dbReference type="Pfam" id="PF01566">
    <property type="entry name" value="Nramp"/>
    <property type="match status" value="1"/>
</dbReference>
<evidence type="ECO:0000256" key="5">
    <source>
        <dbReference type="ARBA" id="ARBA00023136"/>
    </source>
</evidence>
<keyword evidence="5 7" id="KW-0472">Membrane</keyword>
<evidence type="ECO:0000256" key="3">
    <source>
        <dbReference type="ARBA" id="ARBA00022692"/>
    </source>
</evidence>
<keyword evidence="3 7" id="KW-0812">Transmembrane</keyword>
<dbReference type="PRINTS" id="PR00447">
    <property type="entry name" value="NATRESASSCMP"/>
</dbReference>
<organism evidence="8 9">
    <name type="scientific">Ananas comosus</name>
    <name type="common">Pineapple</name>
    <name type="synonym">Ananas ananas</name>
    <dbReference type="NCBI Taxonomy" id="4615"/>
    <lineage>
        <taxon>Eukaryota</taxon>
        <taxon>Viridiplantae</taxon>
        <taxon>Streptophyta</taxon>
        <taxon>Embryophyta</taxon>
        <taxon>Tracheophyta</taxon>
        <taxon>Spermatophyta</taxon>
        <taxon>Magnoliopsida</taxon>
        <taxon>Liliopsida</taxon>
        <taxon>Poales</taxon>
        <taxon>Bromeliaceae</taxon>
        <taxon>Bromelioideae</taxon>
        <taxon>Ananas</taxon>
    </lineage>
</organism>